<proteinExistence type="predicted"/>
<feature type="signal peptide" evidence="1">
    <location>
        <begin position="1"/>
        <end position="16"/>
    </location>
</feature>
<dbReference type="EMBL" id="JAHDYR010000025">
    <property type="protein sequence ID" value="KAG9393351.1"/>
    <property type="molecule type" value="Genomic_DNA"/>
</dbReference>
<sequence>MNKLFVFFACFAVAFAASEFVFPKNGSKMIIGELNNVTWPDVYTNPLATGQLTFEFNSETLQDILKETNMTTTDRQTDVCPIPIGADSNIPIDLRIPVGKIQDFIDSLNLPIEIDVESIVNNVLANVDQLSESDRNVTIALYKCNAEEPDYVSWVVIDSAKSIFVGALAVLLSVFLLL</sequence>
<dbReference type="AlphaFoldDB" id="A0A8J6BXD1"/>
<name>A0A8J6BXD1_9EUKA</name>
<reference evidence="3" key="1">
    <citation type="submission" date="2021-05" db="EMBL/GenBank/DDBJ databases">
        <title>A free-living protist that lacks canonical eukaryotic 1 DNA replication and segregation systems.</title>
        <authorList>
            <person name="Salas-Leiva D.E."/>
            <person name="Tromer E.C."/>
            <person name="Curtis B.A."/>
            <person name="Jerlstrom-Hultqvist J."/>
            <person name="Kolisko M."/>
            <person name="Yi Z."/>
            <person name="Salas-Leiva J.S."/>
            <person name="Gallot-Lavallee L."/>
            <person name="Kops G.J.P.L."/>
            <person name="Archibald J.M."/>
            <person name="Simpson A.G.B."/>
            <person name="Roger A.J."/>
        </authorList>
    </citation>
    <scope>NUCLEOTIDE SEQUENCE</scope>
    <source>
        <strain evidence="3">BICM</strain>
    </source>
</reference>
<evidence type="ECO:0000313" key="4">
    <source>
        <dbReference type="Proteomes" id="UP000717585"/>
    </source>
</evidence>
<keyword evidence="1" id="KW-0732">Signal</keyword>
<keyword evidence="4" id="KW-1185">Reference proteome</keyword>
<gene>
    <name evidence="2" type="ORF">J8273_3484</name>
    <name evidence="3" type="ORF">J8273_3486</name>
</gene>
<organism evidence="3 4">
    <name type="scientific">Carpediemonas membranifera</name>
    <dbReference type="NCBI Taxonomy" id="201153"/>
    <lineage>
        <taxon>Eukaryota</taxon>
        <taxon>Metamonada</taxon>
        <taxon>Carpediemonas-like organisms</taxon>
        <taxon>Carpediemonas</taxon>
    </lineage>
</organism>
<comment type="caution">
    <text evidence="3">The sequence shown here is derived from an EMBL/GenBank/DDBJ whole genome shotgun (WGS) entry which is preliminary data.</text>
</comment>
<protein>
    <submittedName>
        <fullName evidence="3">Uncharacterized protein</fullName>
    </submittedName>
</protein>
<dbReference type="Proteomes" id="UP000717585">
    <property type="component" value="Unassembled WGS sequence"/>
</dbReference>
<dbReference type="EMBL" id="JAHDYR010000025">
    <property type="protein sequence ID" value="KAG9393349.1"/>
    <property type="molecule type" value="Genomic_DNA"/>
</dbReference>
<accession>A0A8J6BXD1</accession>
<feature type="chain" id="PRO_5036433767" evidence="1">
    <location>
        <begin position="17"/>
        <end position="178"/>
    </location>
</feature>
<evidence type="ECO:0000256" key="1">
    <source>
        <dbReference type="SAM" id="SignalP"/>
    </source>
</evidence>
<evidence type="ECO:0000313" key="3">
    <source>
        <dbReference type="EMBL" id="KAG9393351.1"/>
    </source>
</evidence>
<evidence type="ECO:0000313" key="2">
    <source>
        <dbReference type="EMBL" id="KAG9393349.1"/>
    </source>
</evidence>